<dbReference type="InterPro" id="IPR003195">
    <property type="entry name" value="TFIID_TAF13"/>
</dbReference>
<evidence type="ECO:0000313" key="7">
    <source>
        <dbReference type="EMBL" id="QDZ20618.1"/>
    </source>
</evidence>
<comment type="subcellular location">
    <subcellularLocation>
        <location evidence="1">Nucleus</location>
    </subcellularLocation>
</comment>
<dbReference type="PANTHER" id="PTHR11380:SF5">
    <property type="entry name" value="TRANSCRIPTION INITIATION FACTOR TFIID SUBUNIT 13"/>
    <property type="match status" value="1"/>
</dbReference>
<dbReference type="Pfam" id="PF02269">
    <property type="entry name" value="TFIID-18kDa"/>
    <property type="match status" value="1"/>
</dbReference>
<evidence type="ECO:0000256" key="6">
    <source>
        <dbReference type="ARBA" id="ARBA00040136"/>
    </source>
</evidence>
<reference evidence="7 8" key="1">
    <citation type="submission" date="2018-07" db="EMBL/GenBank/DDBJ databases">
        <title>The complete nuclear genome of the prasinophyte Chloropicon primus (CCMP1205).</title>
        <authorList>
            <person name="Pombert J.-F."/>
            <person name="Otis C."/>
            <person name="Turmel M."/>
            <person name="Lemieux C."/>
        </authorList>
    </citation>
    <scope>NUCLEOTIDE SEQUENCE [LARGE SCALE GENOMIC DNA]</scope>
    <source>
        <strain evidence="7 8">CCMP1205</strain>
    </source>
</reference>
<evidence type="ECO:0000256" key="2">
    <source>
        <dbReference type="ARBA" id="ARBA00023015"/>
    </source>
</evidence>
<keyword evidence="3" id="KW-0804">Transcription</keyword>
<dbReference type="STRING" id="1764295.A0A5B8MJ14"/>
<keyword evidence="7" id="KW-0396">Initiation factor</keyword>
<evidence type="ECO:0000313" key="8">
    <source>
        <dbReference type="Proteomes" id="UP000316726"/>
    </source>
</evidence>
<dbReference type="GO" id="GO:0046982">
    <property type="term" value="F:protein heterodimerization activity"/>
    <property type="evidence" value="ECO:0007669"/>
    <property type="project" value="InterPro"/>
</dbReference>
<keyword evidence="2" id="KW-0805">Transcription regulation</keyword>
<sequence>MNDDEKEQVAEIVKDVRQSARFYRYGLKRKKEEAKDKAGAAEEHVTKQLKGTLAKCLPQMMYGFGDHKDTEVESVAYLESLVFERIASLAARCVENSTLGQAHGKAKVTAQDLLFEIRKDKRKHRRCKELLRLNEEIKQSKKSFEKPEMLEDGK</sequence>
<keyword evidence="7" id="KW-0648">Protein biosynthesis</keyword>
<evidence type="ECO:0000256" key="3">
    <source>
        <dbReference type="ARBA" id="ARBA00023163"/>
    </source>
</evidence>
<proteinExistence type="inferred from homology"/>
<keyword evidence="4" id="KW-0539">Nucleus</keyword>
<keyword evidence="8" id="KW-1185">Reference proteome</keyword>
<gene>
    <name evidence="7" type="ORF">A3770_04p31360</name>
</gene>
<dbReference type="EMBL" id="CP031037">
    <property type="protein sequence ID" value="QDZ20618.1"/>
    <property type="molecule type" value="Genomic_DNA"/>
</dbReference>
<evidence type="ECO:0000256" key="4">
    <source>
        <dbReference type="ARBA" id="ARBA00023242"/>
    </source>
</evidence>
<dbReference type="Proteomes" id="UP000316726">
    <property type="component" value="Chromosome 4"/>
</dbReference>
<evidence type="ECO:0000256" key="1">
    <source>
        <dbReference type="ARBA" id="ARBA00004123"/>
    </source>
</evidence>
<dbReference type="GO" id="GO:0003743">
    <property type="term" value="F:translation initiation factor activity"/>
    <property type="evidence" value="ECO:0007669"/>
    <property type="project" value="UniProtKB-KW"/>
</dbReference>
<dbReference type="SUPFAM" id="SSF47113">
    <property type="entry name" value="Histone-fold"/>
    <property type="match status" value="1"/>
</dbReference>
<dbReference type="GO" id="GO:0006366">
    <property type="term" value="P:transcription by RNA polymerase II"/>
    <property type="evidence" value="ECO:0007669"/>
    <property type="project" value="InterPro"/>
</dbReference>
<dbReference type="InterPro" id="IPR009072">
    <property type="entry name" value="Histone-fold"/>
</dbReference>
<dbReference type="OrthoDB" id="10266074at2759"/>
<dbReference type="AlphaFoldDB" id="A0A5B8MJ14"/>
<evidence type="ECO:0000256" key="5">
    <source>
        <dbReference type="ARBA" id="ARBA00038392"/>
    </source>
</evidence>
<name>A0A5B8MJ14_9CHLO</name>
<comment type="similarity">
    <text evidence="5">Belongs to the TAF13 family.</text>
</comment>
<organism evidence="7 8">
    <name type="scientific">Chloropicon primus</name>
    <dbReference type="NCBI Taxonomy" id="1764295"/>
    <lineage>
        <taxon>Eukaryota</taxon>
        <taxon>Viridiplantae</taxon>
        <taxon>Chlorophyta</taxon>
        <taxon>Chloropicophyceae</taxon>
        <taxon>Chloropicales</taxon>
        <taxon>Chloropicaceae</taxon>
        <taxon>Chloropicon</taxon>
    </lineage>
</organism>
<protein>
    <recommendedName>
        <fullName evidence="6">Transcription initiation factor TFIID subunit 13</fullName>
    </recommendedName>
</protein>
<accession>A0A5B8MJ14</accession>
<dbReference type="GO" id="GO:0005634">
    <property type="term" value="C:nucleus"/>
    <property type="evidence" value="ECO:0007669"/>
    <property type="project" value="UniProtKB-SubCell"/>
</dbReference>
<dbReference type="PANTHER" id="PTHR11380">
    <property type="entry name" value="TRANSCRIPTION INITIATION FACTOR TFIID/SUPT3-RELATED"/>
    <property type="match status" value="1"/>
</dbReference>
<dbReference type="Gene3D" id="1.10.20.10">
    <property type="entry name" value="Histone, subunit A"/>
    <property type="match status" value="1"/>
</dbReference>